<dbReference type="AlphaFoldDB" id="A0A1M7U151"/>
<proteinExistence type="predicted"/>
<dbReference type="PROSITE" id="PS50005">
    <property type="entry name" value="TPR"/>
    <property type="match status" value="1"/>
</dbReference>
<dbReference type="EMBL" id="LT670849">
    <property type="protein sequence ID" value="SHN76751.1"/>
    <property type="molecule type" value="Genomic_DNA"/>
</dbReference>
<keyword evidence="1" id="KW-0802">TPR repeat</keyword>
<dbReference type="Proteomes" id="UP000184096">
    <property type="component" value="Chromosome I"/>
</dbReference>
<dbReference type="SMART" id="SM00028">
    <property type="entry name" value="TPR"/>
    <property type="match status" value="1"/>
</dbReference>
<dbReference type="InterPro" id="IPR011990">
    <property type="entry name" value="TPR-like_helical_dom_sf"/>
</dbReference>
<evidence type="ECO:0000313" key="3">
    <source>
        <dbReference type="Proteomes" id="UP000184096"/>
    </source>
</evidence>
<gene>
    <name evidence="2" type="ORF">SAMN05444170_3296</name>
</gene>
<keyword evidence="3" id="KW-1185">Reference proteome</keyword>
<reference evidence="3" key="1">
    <citation type="submission" date="2016-11" db="EMBL/GenBank/DDBJ databases">
        <authorList>
            <person name="Varghese N."/>
            <person name="Submissions S."/>
        </authorList>
    </citation>
    <scope>NUCLEOTIDE SEQUENCE [LARGE SCALE GENOMIC DNA]</scope>
    <source>
        <strain evidence="3">GAS401</strain>
    </source>
</reference>
<name>A0A1M7U151_9BRAD</name>
<evidence type="ECO:0000256" key="1">
    <source>
        <dbReference type="PROSITE-ProRule" id="PRU00339"/>
    </source>
</evidence>
<dbReference type="OrthoDB" id="5507417at2"/>
<dbReference type="Gene3D" id="1.25.40.10">
    <property type="entry name" value="Tetratricopeptide repeat domain"/>
    <property type="match status" value="1"/>
</dbReference>
<protein>
    <submittedName>
        <fullName evidence="2">Tetratricopeptide repeat-containing protein</fullName>
    </submittedName>
</protein>
<dbReference type="InterPro" id="IPR019734">
    <property type="entry name" value="TPR_rpt"/>
</dbReference>
<accession>A0A1M7U151</accession>
<sequence>MIRAIAFAAMLGALVASVAAYTLRPLGWWKGNTPLFAALDRGAKTTTKPEDWPICTTMALVASDAEWAQLDPDFKAGKKALGAEDWNGAIAAFELAALRDPLNADIQNYIGYAHRRLRQLGPAIGHYQQALILNPRHRSAHEHLGEAYLVLGESAKAEQLLAALGNLCLLPCEEYDDLKRALAAYKKLAAR</sequence>
<feature type="repeat" description="TPR" evidence="1">
    <location>
        <begin position="104"/>
        <end position="137"/>
    </location>
</feature>
<dbReference type="SUPFAM" id="SSF48452">
    <property type="entry name" value="TPR-like"/>
    <property type="match status" value="1"/>
</dbReference>
<organism evidence="2 3">
    <name type="scientific">Bradyrhizobium erythrophlei</name>
    <dbReference type="NCBI Taxonomy" id="1437360"/>
    <lineage>
        <taxon>Bacteria</taxon>
        <taxon>Pseudomonadati</taxon>
        <taxon>Pseudomonadota</taxon>
        <taxon>Alphaproteobacteria</taxon>
        <taxon>Hyphomicrobiales</taxon>
        <taxon>Nitrobacteraceae</taxon>
        <taxon>Bradyrhizobium</taxon>
    </lineage>
</organism>
<dbReference type="Pfam" id="PF13432">
    <property type="entry name" value="TPR_16"/>
    <property type="match status" value="2"/>
</dbReference>
<dbReference type="RefSeq" id="WP_072819123.1">
    <property type="nucleotide sequence ID" value="NZ_LT670849.1"/>
</dbReference>
<evidence type="ECO:0000313" key="2">
    <source>
        <dbReference type="EMBL" id="SHN76751.1"/>
    </source>
</evidence>